<evidence type="ECO:0000256" key="1">
    <source>
        <dbReference type="ARBA" id="ARBA00023125"/>
    </source>
</evidence>
<dbReference type="GO" id="GO:0003677">
    <property type="term" value="F:DNA binding"/>
    <property type="evidence" value="ECO:0007669"/>
    <property type="project" value="UniProtKB-KW"/>
</dbReference>
<keyword evidence="1" id="KW-0238">DNA-binding</keyword>
<dbReference type="InterPro" id="IPR006600">
    <property type="entry name" value="HTH_CenpB_DNA-bd_dom"/>
</dbReference>
<evidence type="ECO:0000259" key="2">
    <source>
        <dbReference type="PROSITE" id="PS51253"/>
    </source>
</evidence>
<evidence type="ECO:0000313" key="3">
    <source>
        <dbReference type="EMBL" id="RCI03968.1"/>
    </source>
</evidence>
<feature type="domain" description="HTH CENPB-type" evidence="2">
    <location>
        <begin position="113"/>
        <end position="189"/>
    </location>
</feature>
<dbReference type="InterPro" id="IPR009057">
    <property type="entry name" value="Homeodomain-like_sf"/>
</dbReference>
<accession>A0A367KP48</accession>
<dbReference type="Gene3D" id="1.10.10.60">
    <property type="entry name" value="Homeodomain-like"/>
    <property type="match status" value="2"/>
</dbReference>
<organism evidence="3 4">
    <name type="scientific">Rhizopus stolonifer</name>
    <name type="common">Rhizopus nigricans</name>
    <dbReference type="NCBI Taxonomy" id="4846"/>
    <lineage>
        <taxon>Eukaryota</taxon>
        <taxon>Fungi</taxon>
        <taxon>Fungi incertae sedis</taxon>
        <taxon>Mucoromycota</taxon>
        <taxon>Mucoromycotina</taxon>
        <taxon>Mucoromycetes</taxon>
        <taxon>Mucorales</taxon>
        <taxon>Mucorineae</taxon>
        <taxon>Rhizopodaceae</taxon>
        <taxon>Rhizopus</taxon>
    </lineage>
</organism>
<reference evidence="3 4" key="1">
    <citation type="journal article" date="2018" name="G3 (Bethesda)">
        <title>Phylogenetic and Phylogenomic Definition of Rhizopus Species.</title>
        <authorList>
            <person name="Gryganskyi A.P."/>
            <person name="Golan J."/>
            <person name="Dolatabadi S."/>
            <person name="Mondo S."/>
            <person name="Robb S."/>
            <person name="Idnurm A."/>
            <person name="Muszewska A."/>
            <person name="Steczkiewicz K."/>
            <person name="Masonjones S."/>
            <person name="Liao H.L."/>
            <person name="Gajdeczka M.T."/>
            <person name="Anike F."/>
            <person name="Vuek A."/>
            <person name="Anishchenko I.M."/>
            <person name="Voigt K."/>
            <person name="de Hoog G.S."/>
            <person name="Smith M.E."/>
            <person name="Heitman J."/>
            <person name="Vilgalys R."/>
            <person name="Stajich J.E."/>
        </authorList>
    </citation>
    <scope>NUCLEOTIDE SEQUENCE [LARGE SCALE GENOMIC DNA]</scope>
    <source>
        <strain evidence="3 4">LSU 92-RS-03</strain>
    </source>
</reference>
<sequence>MLASIYCLLYSKMTVQRNTLENRTLSGNRNTPTTISSVIGNQMAKRLARVTFIQRQRLQICIEYFNEPKKNQEYMRHWAKREFSLSQLSLQSTISKIVSKHEKLAQMPDKDLDSSSSKEAKYPCLEEKIIELVDTMEAENIAINKHTIRASIIHAMSTNPDLVGNGQALCLSNGWLNRFMKRHDLCSRQMNGEAGSVQINTAAVQDQTGGLKELMKQYQLKDIFNFDRAAPTKTISSQGVSDIKFDKTRLTIGLLCTADG</sequence>
<dbReference type="AlphaFoldDB" id="A0A367KP48"/>
<dbReference type="PROSITE" id="PS51253">
    <property type="entry name" value="HTH_CENPB"/>
    <property type="match status" value="1"/>
</dbReference>
<dbReference type="STRING" id="4846.A0A367KP48"/>
<proteinExistence type="predicted"/>
<dbReference type="SUPFAM" id="SSF46689">
    <property type="entry name" value="Homeodomain-like"/>
    <property type="match status" value="1"/>
</dbReference>
<keyword evidence="4" id="KW-1185">Reference proteome</keyword>
<dbReference type="GO" id="GO:0005634">
    <property type="term" value="C:nucleus"/>
    <property type="evidence" value="ECO:0007669"/>
    <property type="project" value="TreeGrafter"/>
</dbReference>
<comment type="caution">
    <text evidence="3">The sequence shown here is derived from an EMBL/GenBank/DDBJ whole genome shotgun (WGS) entry which is preliminary data.</text>
</comment>
<evidence type="ECO:0000313" key="4">
    <source>
        <dbReference type="Proteomes" id="UP000253551"/>
    </source>
</evidence>
<dbReference type="InterPro" id="IPR050863">
    <property type="entry name" value="CenT-Element_Derived"/>
</dbReference>
<dbReference type="Pfam" id="PF03221">
    <property type="entry name" value="HTH_Tnp_Tc5"/>
    <property type="match status" value="1"/>
</dbReference>
<dbReference type="EMBL" id="PJQM01000830">
    <property type="protein sequence ID" value="RCI03968.1"/>
    <property type="molecule type" value="Genomic_DNA"/>
</dbReference>
<dbReference type="PANTHER" id="PTHR19303:SF73">
    <property type="entry name" value="PROTEIN PDC2"/>
    <property type="match status" value="1"/>
</dbReference>
<gene>
    <name evidence="3" type="ORF">CU098_010279</name>
</gene>
<name>A0A367KP48_RHIST</name>
<protein>
    <recommendedName>
        <fullName evidence="2">HTH CENPB-type domain-containing protein</fullName>
    </recommendedName>
</protein>
<dbReference type="Proteomes" id="UP000253551">
    <property type="component" value="Unassembled WGS sequence"/>
</dbReference>
<dbReference type="PANTHER" id="PTHR19303">
    <property type="entry name" value="TRANSPOSON"/>
    <property type="match status" value="1"/>
</dbReference>
<dbReference type="OrthoDB" id="2212453at2759"/>